<feature type="region of interest" description="C-terminal hotdog fold" evidence="10">
    <location>
        <begin position="3280"/>
        <end position="3425"/>
    </location>
</feature>
<proteinExistence type="inferred from homology"/>
<dbReference type="Gene3D" id="2.30.38.10">
    <property type="entry name" value="Luciferase, Domain 3"/>
    <property type="match status" value="1"/>
</dbReference>
<dbReference type="InterPro" id="IPR042104">
    <property type="entry name" value="PKS_dehydratase_sf"/>
</dbReference>
<evidence type="ECO:0000256" key="10">
    <source>
        <dbReference type="PROSITE-ProRule" id="PRU01363"/>
    </source>
</evidence>
<dbReference type="InterPro" id="IPR014030">
    <property type="entry name" value="Ketoacyl_synth_N"/>
</dbReference>
<dbReference type="Gene3D" id="3.40.47.10">
    <property type="match status" value="1"/>
</dbReference>
<evidence type="ECO:0000256" key="4">
    <source>
        <dbReference type="ARBA" id="ARBA00022553"/>
    </source>
</evidence>
<dbReference type="eggNOG" id="COG0318">
    <property type="taxonomic scope" value="Bacteria"/>
</dbReference>
<feature type="domain" description="Carrier" evidence="12">
    <location>
        <begin position="596"/>
        <end position="673"/>
    </location>
</feature>
<accession>S0FWW1</accession>
<dbReference type="InterPro" id="IPR020845">
    <property type="entry name" value="AMP-binding_CS"/>
</dbReference>
<dbReference type="InterPro" id="IPR020806">
    <property type="entry name" value="PKS_PP-bd"/>
</dbReference>
<evidence type="ECO:0000256" key="8">
    <source>
        <dbReference type="ARBA" id="ARBA00023268"/>
    </source>
</evidence>
<dbReference type="GO" id="GO:0031177">
    <property type="term" value="F:phosphopantetheine binding"/>
    <property type="evidence" value="ECO:0007669"/>
    <property type="project" value="InterPro"/>
</dbReference>
<dbReference type="InterPro" id="IPR025110">
    <property type="entry name" value="AMP-bd_C"/>
</dbReference>
<comment type="similarity">
    <text evidence="9">In the C-terminal section; belongs to the NRP synthetase family.</text>
</comment>
<evidence type="ECO:0000256" key="7">
    <source>
        <dbReference type="ARBA" id="ARBA00023098"/>
    </source>
</evidence>
<keyword evidence="4" id="KW-0597">Phosphoprotein</keyword>
<dbReference type="SMART" id="SM00825">
    <property type="entry name" value="PKS_KS"/>
    <property type="match status" value="1"/>
</dbReference>
<dbReference type="InterPro" id="IPR016035">
    <property type="entry name" value="Acyl_Trfase/lysoPLipase"/>
</dbReference>
<dbReference type="Gene3D" id="3.40.50.720">
    <property type="entry name" value="NAD(P)-binding Rossmann-like Domain"/>
    <property type="match status" value="1"/>
</dbReference>
<dbReference type="CDD" id="cd08953">
    <property type="entry name" value="KR_2_SDR_x"/>
    <property type="match status" value="1"/>
</dbReference>
<dbReference type="InterPro" id="IPR010071">
    <property type="entry name" value="AA_adenyl_dom"/>
</dbReference>
<dbReference type="InterPro" id="IPR013968">
    <property type="entry name" value="PKS_KR"/>
</dbReference>
<protein>
    <submittedName>
        <fullName evidence="15">Amino acid adenylation domain protein</fullName>
    </submittedName>
</protein>
<evidence type="ECO:0000256" key="6">
    <source>
        <dbReference type="ARBA" id="ARBA00022832"/>
    </source>
</evidence>
<dbReference type="Gene3D" id="3.40.50.980">
    <property type="match status" value="2"/>
</dbReference>
<comment type="caution">
    <text evidence="15">The sequence shown here is derived from an EMBL/GenBank/DDBJ whole genome shotgun (WGS) entry which is preliminary data.</text>
</comment>
<dbReference type="SUPFAM" id="SSF56801">
    <property type="entry name" value="Acetyl-CoA synthetase-like"/>
    <property type="match status" value="2"/>
</dbReference>
<feature type="domain" description="Carrier" evidence="12">
    <location>
        <begin position="3535"/>
        <end position="3610"/>
    </location>
</feature>
<dbReference type="SUPFAM" id="SSF51735">
    <property type="entry name" value="NAD(P)-binding Rossmann-fold domains"/>
    <property type="match status" value="2"/>
</dbReference>
<dbReference type="InterPro" id="IPR050091">
    <property type="entry name" value="PKS_NRPS_Biosynth_Enz"/>
</dbReference>
<feature type="active site" description="Proton donor; for dehydratase activity" evidence="10">
    <location>
        <position position="3343"/>
    </location>
</feature>
<dbReference type="SMART" id="SM00822">
    <property type="entry name" value="PKS_KR"/>
    <property type="match status" value="1"/>
</dbReference>
<feature type="region of interest" description="N-terminal hotdog fold" evidence="10">
    <location>
        <begin position="3140"/>
        <end position="3266"/>
    </location>
</feature>
<dbReference type="InterPro" id="IPR036736">
    <property type="entry name" value="ACP-like_sf"/>
</dbReference>
<dbReference type="InterPro" id="IPR023213">
    <property type="entry name" value="CAT-like_dom_sf"/>
</dbReference>
<dbReference type="Pfam" id="PF00668">
    <property type="entry name" value="Condensation"/>
    <property type="match status" value="1"/>
</dbReference>
<dbReference type="InterPro" id="IPR040097">
    <property type="entry name" value="FAAL/FAAC"/>
</dbReference>
<gene>
    <name evidence="15" type="ORF">CTER_0312</name>
</gene>
<dbReference type="FunFam" id="3.40.47.10:FF:000042">
    <property type="entry name" value="Polyketide synthase Pks13"/>
    <property type="match status" value="1"/>
</dbReference>
<evidence type="ECO:0000256" key="5">
    <source>
        <dbReference type="ARBA" id="ARBA00022679"/>
    </source>
</evidence>
<dbReference type="CDD" id="cd12116">
    <property type="entry name" value="A_NRPS_Ta1_like"/>
    <property type="match status" value="1"/>
</dbReference>
<dbReference type="PROSITE" id="PS00606">
    <property type="entry name" value="KS3_1"/>
    <property type="match status" value="1"/>
</dbReference>
<dbReference type="Pfam" id="PF00550">
    <property type="entry name" value="PP-binding"/>
    <property type="match status" value="3"/>
</dbReference>
<dbReference type="GO" id="GO:0004315">
    <property type="term" value="F:3-oxoacyl-[acyl-carrier-protein] synthase activity"/>
    <property type="evidence" value="ECO:0007669"/>
    <property type="project" value="InterPro"/>
</dbReference>
<dbReference type="InterPro" id="IPR001242">
    <property type="entry name" value="Condensation_dom"/>
</dbReference>
<dbReference type="Gene3D" id="3.30.559.10">
    <property type="entry name" value="Chloramphenicol acetyltransferase-like domain"/>
    <property type="match status" value="1"/>
</dbReference>
<sequence length="3641" mass="403909">MSLSEKEAGFDFSDLVELLQYRAKKQIDKKAFIFLEDGEVEGPSFTYQQLDKQSRAIGAELQACTQKGDRVLLLYQPGLAFIEAFFGCLYAGVMAVPAYPPKVNRPMPRLQSIISDSCAAAVLTEEAVYSGMEKRFEMAPDLKLMKWIVTDQVREDLADNWVNPEINSETIAFLQYTSGSTGAPKGVMVSHGNLIHNQRMIKKAYNHTENTIYLSWLPLFHDMGLIGNVIQTVYLGTTCITMAPAAFLQKPYRWLKAISDYKANTTGGPNFCYDLCVKTITPEQLQTIDLSSWTVAYSGAEPVRSSTLASFAKIFKERGFNENNFYPCYGLAEATLFVTGLLRNSPPVIVGVDSKALAENNIIETESDNENRQEFVSCGHVWLEQEIVISDPERFEERPENLVGEIMLSGPSVAKGYWNRKEESDYTFKAYLKDGRGPFLRTGDLGFLRQGELFITGRLKDLIIIRGRNHYPQDIEFTVEECHEACRQAGGAAFSIDAGGEERLVIVQEVERQYRNKNLDEVLAAIRRNISENHELQVYAIELIMPGSILKTSSGKIQRRANKAAFLSNELSLVCEWRSELSSVHESEYQDYNYNESSNDIKSLLRQMISAKLGIQNEMLYEDQPIANYGLDSLQVVELMHNIEALFGIQITFSSFFDLSFNEMVSNIAAQKAALELPGDTASNVGNVNVIPKQNRFIERPLSRGQKALWFLQQVQPDNIVYNITRAVWIDTGLDVHALERTFNRLAERHSILRTTFHDRDGEPVQHIYDIPGNLFRVEDASAWNQDYLEKRIFEESNKPFDLEKGPLFKVCLFTASENRHLMLISVHHIITDFWSLSIILNDMAVFYNEEKSGVKTELAPIKYDYFEFVEQQEKILQGEEGKRLWKYWKNQLGGELPVLNLPTDKQRPPVQTYKGQTISFKINNEIAGKLKEIAKRNGATLYMVLLAAYEILLHRYSGQHQVLVGSPTSGREDAAFSEVVGYFINPVVLKSEYADNQKFSEFLSATRKTVLEAFSNQRFPFPTLVERLQPQRETAYSPVFQAMFVLQKAHVLNDKGLTPFALGMPDVQMQLGDLTLRSAEISQKTSQFDLTAAFAETEDGLAATLEYNSDLFYPSTVERIAGNFEVLIMDISNNPDKVVSKLQIINEKEREKVLTDWNKTEGDYPQSCIHQMIEEQVRKTPDKTAVTFKNERLTYLELNKKSNQLAHYLRKQGVGPGTLVGLCINRSLNMLMGLLAILKAGGTYVPLDPSYPAERLAYMVQDSKLPLLLTGSDLSAFASDIPVKITDLDALCVQVSDENSENPENDVSQDNAAYVIYTSGSTGKPKGVQISHRALVNFIISMQKEPGLTQGDNLLSVTTLSFDIAGLELYLPLSAGAGLVIASKEAVYDADELISEISRNNITVMQATPATWRMLIDAGWNGNGKLKILCGGEAMPRELADQLLKRCGCLWNMYGPTETTIWSTIMNVKSGRGQISIGRPILNTQIYILDSNMEPVPIGVTGEIYIGGHGLADGYLNRPELTSERFVDNPFKNGRNYKMYRTGDLGRYLPDGNIEALGRVDNQVKIRGFRIELGEIEALLARHPDIHEAVVAAKEVNRGDRQLIAYYTCGNETVPADIELRNLLKQDLPSYMIPSAFVKMTALPLTPNGKVDRLSLPVPEALAGAVTAVVADNVEKRNTNPRSSIEKMIVEIWREVLHIENIGTEDNFFDIGGHSLLLSRVYNLLKKQVNKEITMVDMFKYPTVQSLAGFLDTDGKQDKKDSNNSKIKLSYGTKKEDIAIVGMSGRFPGAKDVEEFWDNLSKGVEAVSFFNDEELSKAEVDAALLNNPDYVKARAILDKAEYFDAAFFGFSPREAEILDPQHRLFLECAWEALENAGYNPDRFEGKIGVYAGVGLNHYLLNLYSENGLIDSLGTYQTFIGNDKDFVPTRVSYKLNLKGPSINVQTACSSSLVAIHLAKQSLISGECDMVLAGGVSVKTPQTEGYIYQKGGIPSPDGHCRAFDAEAQGTVFGNGVGIVVLKRLEAAISDGDYIHAVIKGTAINNDGSSKIGYTAPSVVGQSEVIAEALINAGVTADTIGYIEAHGTGTPLGDPIEISALKEAYRDVKLKQQCRVGSVKTNIGHLDTAAGVAGIIKTTLALKHKAIPPSLNFKSPNPQLGLEDSPFCINDRLSDWTASETGNPRRAGVSSFGIGGTNAHIILEEGPDIIKSGEVRPWKLLMLSARTETALETASLNLSNYLKKNAEVELADAAFTLQTGRKSMQCRRFAVCRDTEDAAAVLEALDPQRVINGNSSVRNPAITFMFPGQGAQYVNMAHGLYQSEPVFKETVDRCCIILKPILGFDLLELIYPEEADTGIHGEKLQQTAITQPVLFVIEYAAAALFMSLGIYPASMIGHSIGEYVAACIAGVFSLEDALKLVAARGRLMQSAAPGSMLAVPLPEEKVIQYLREGLSIAAVNSPSLCVVSGTHESINELEQQLAQLDTACKRLHTSHAFHSVMMEPVLDEFRQIVSRIKMNSPEIPFISNLKGDWISDSDAVDPEYWAGHLRGTVRFADGIRKLLQQPDGILLEAGPGQTLCTLARQQPGSGNTHAILSSIRHPRENRADEEYFLNAVGRIWLAGVEIDWKNYYSNERRYRIPLPAYPFERQRYYIEVNKNKPDKNNRTLNKINDMADWFYIPSWKKTMPPVLEQAERTTENWLIFTDSWGLGVETASLLINKNINVISVARGNKFDKVSASQYTVNPLEKKDYTSLFEELEKENLLPGAIAHFWSLTEEVVPMGALDEGLNAGFYSLMYIAQAAGKYPAGNPIRIEVITNGMEKVENRDIIYPVMAALKGPLKVIPQEYPGVSCRCIDIGTACTDCSWREDAAEQIIAELLSKPQNEIVAYRGAERWVQSYETAKIGESTGIPQNLREKGVYLITGGLGGVGLELAGYLAERVKARLILIGRSVFPEREEWGQWISGHDVQDETSLKINKIKEIEELGGKVSVLSADVSNAEEMKACVDFAVKTYGDLNGVIHGAGLPGGGIIQLKTREAAGRVLLPKVQGLTALASALENTKLDLFVLCSSINSVIGGFGQIDYTAANAFLDAFAVNKAARKGTRYISICWDRWKDVGMAAQAGGTNDHQKGGSLSTTPVHHPLLDKCIVETLNRDVYSTSFQVEKHWVLSEHTIAGKPTVPGTTYLEMVRAAFEKHAVGKGIEISETAFMAPLVVNMDETREALTILDEKGEAFEFKVMSRLVSRDGKTMSWQPHAAGKIRSCEEQPLKQYDIDSLISRCNIKEMEVNKNDIVGEAERFVGTGPRWNNLKKIYFGENEALTVLELSHEFLGDMEHMKLHPAVMDVATGFVQRFAGDGNYLPLAYERLTVNDSMAARMYGYVRFKDKGPKSQKDTITCDISIIDENGTVLVDIAGFTMKRVNQELTASLNNSFAEGKLEEIESEGLIAAANPLYGRLSEKAQWPLDGGLSSKEAIAAFERVLSGCTVPNVVISTRDLTSVIESINSFNRDTIAGEIASIEISQPVHARPSINSAFIAPGNELEQTIGSVWQKVLGIDQIGINDNFFELGGTSLTGIQVVSELKKVLGKELPTVSIFEAPTISLMSRLLSPEKNQQTFEHTRNRAEKKNEALNRRKIQSKESRR</sequence>
<dbReference type="PROSITE" id="PS50075">
    <property type="entry name" value="CARRIER"/>
    <property type="match status" value="3"/>
</dbReference>
<feature type="domain" description="Ketosynthase family 3 (KS3)" evidence="13">
    <location>
        <begin position="1776"/>
        <end position="2203"/>
    </location>
</feature>
<dbReference type="SUPFAM" id="SSF52777">
    <property type="entry name" value="CoA-dependent acyltransferases"/>
    <property type="match status" value="2"/>
</dbReference>
<dbReference type="CDD" id="cd19531">
    <property type="entry name" value="LCL_NRPS-like"/>
    <property type="match status" value="1"/>
</dbReference>
<dbReference type="NCBIfam" id="TIGR01733">
    <property type="entry name" value="AA-adenyl-dom"/>
    <property type="match status" value="1"/>
</dbReference>
<dbReference type="Proteomes" id="UP000014155">
    <property type="component" value="Unassembled WGS sequence"/>
</dbReference>
<dbReference type="Gene3D" id="3.40.366.10">
    <property type="entry name" value="Malonyl-Coenzyme A Acyl Carrier Protein, domain 2"/>
    <property type="match status" value="1"/>
</dbReference>
<dbReference type="InterPro" id="IPR020807">
    <property type="entry name" value="PKS_DH"/>
</dbReference>
<dbReference type="PANTHER" id="PTHR43775">
    <property type="entry name" value="FATTY ACID SYNTHASE"/>
    <property type="match status" value="1"/>
</dbReference>
<evidence type="ECO:0000256" key="11">
    <source>
        <dbReference type="SAM" id="MobiDB-lite"/>
    </source>
</evidence>
<dbReference type="GO" id="GO:0071766">
    <property type="term" value="P:Actinobacterium-type cell wall biogenesis"/>
    <property type="evidence" value="ECO:0007669"/>
    <property type="project" value="UniProtKB-ARBA"/>
</dbReference>
<dbReference type="CDD" id="cd00833">
    <property type="entry name" value="PKS"/>
    <property type="match status" value="1"/>
</dbReference>
<dbReference type="eggNOG" id="COG1020">
    <property type="taxonomic scope" value="Bacteria"/>
</dbReference>
<feature type="region of interest" description="Disordered" evidence="11">
    <location>
        <begin position="3610"/>
        <end position="3641"/>
    </location>
</feature>
<dbReference type="Gene3D" id="3.40.50.12780">
    <property type="entry name" value="N-terminal domain of ligase-like"/>
    <property type="match status" value="1"/>
</dbReference>
<reference evidence="15 16" key="1">
    <citation type="journal article" date="2013" name="Genome Announc.">
        <title>Draft Genome Sequence of the Cellulolytic, Mesophilic, Anaerobic Bacterium Clostridium termitidis Strain CT1112 (DSM 5398).</title>
        <authorList>
            <person name="Lal S."/>
            <person name="Ramachandran U."/>
            <person name="Zhang X."/>
            <person name="Munir R."/>
            <person name="Sparling R."/>
            <person name="Levin D.B."/>
        </authorList>
    </citation>
    <scope>NUCLEOTIDE SEQUENCE [LARGE SCALE GENOMIC DNA]</scope>
    <source>
        <strain evidence="15 16">CT1112</strain>
    </source>
</reference>
<dbReference type="PROSITE" id="PS52019">
    <property type="entry name" value="PKS_MFAS_DH"/>
    <property type="match status" value="1"/>
</dbReference>
<feature type="domain" description="Carrier" evidence="12">
    <location>
        <begin position="1681"/>
        <end position="1756"/>
    </location>
</feature>
<evidence type="ECO:0000259" key="13">
    <source>
        <dbReference type="PROSITE" id="PS52004"/>
    </source>
</evidence>
<dbReference type="Gene3D" id="3.10.129.110">
    <property type="entry name" value="Polyketide synthase dehydratase"/>
    <property type="match status" value="1"/>
</dbReference>
<dbReference type="RefSeq" id="WP_004623654.1">
    <property type="nucleotide sequence ID" value="NZ_AORV01000016.1"/>
</dbReference>
<dbReference type="Gene3D" id="3.30.300.30">
    <property type="match status" value="2"/>
</dbReference>
<dbReference type="InterPro" id="IPR020841">
    <property type="entry name" value="PKS_Beta-ketoAc_synthase_dom"/>
</dbReference>
<dbReference type="Pfam" id="PF00109">
    <property type="entry name" value="ketoacyl-synt"/>
    <property type="match status" value="1"/>
</dbReference>
<dbReference type="InterPro" id="IPR000873">
    <property type="entry name" value="AMP-dep_synth/lig_dom"/>
</dbReference>
<evidence type="ECO:0000256" key="3">
    <source>
        <dbReference type="ARBA" id="ARBA00022450"/>
    </source>
</evidence>
<dbReference type="SUPFAM" id="SSF53901">
    <property type="entry name" value="Thiolase-like"/>
    <property type="match status" value="1"/>
</dbReference>
<dbReference type="InterPro" id="IPR049551">
    <property type="entry name" value="PKS_DH_C"/>
</dbReference>
<dbReference type="InterPro" id="IPR042099">
    <property type="entry name" value="ANL_N_sf"/>
</dbReference>
<dbReference type="Pfam" id="PF23024">
    <property type="entry name" value="AMP-dom_DIP2-like"/>
    <property type="match status" value="1"/>
</dbReference>
<dbReference type="FunFam" id="2.30.38.10:FF:000001">
    <property type="entry name" value="Non-ribosomal peptide synthetase PvdI"/>
    <property type="match status" value="1"/>
</dbReference>
<evidence type="ECO:0000259" key="14">
    <source>
        <dbReference type="PROSITE" id="PS52019"/>
    </source>
</evidence>
<dbReference type="CDD" id="cd05931">
    <property type="entry name" value="FAAL"/>
    <property type="match status" value="1"/>
</dbReference>
<keyword evidence="16" id="KW-1185">Reference proteome</keyword>
<dbReference type="InterPro" id="IPR049552">
    <property type="entry name" value="PKS_DH_N"/>
</dbReference>
<dbReference type="SUPFAM" id="SSF47336">
    <property type="entry name" value="ACP-like"/>
    <property type="match status" value="3"/>
</dbReference>
<dbReference type="STRING" id="1195236.CTER_0312"/>
<feature type="compositionally biased region" description="Basic and acidic residues" evidence="11">
    <location>
        <begin position="3616"/>
        <end position="3641"/>
    </location>
</feature>
<evidence type="ECO:0000256" key="2">
    <source>
        <dbReference type="ARBA" id="ARBA00006432"/>
    </source>
</evidence>
<dbReference type="Pfam" id="PF00501">
    <property type="entry name" value="AMP-binding"/>
    <property type="match status" value="2"/>
</dbReference>
<dbReference type="SMART" id="SM00826">
    <property type="entry name" value="PKS_DH"/>
    <property type="match status" value="1"/>
</dbReference>
<dbReference type="Pfam" id="PF22621">
    <property type="entry name" value="CurL-like_PKS_C"/>
    <property type="match status" value="1"/>
</dbReference>
<dbReference type="Pfam" id="PF21394">
    <property type="entry name" value="Beta-ketacyl_N"/>
    <property type="match status" value="1"/>
</dbReference>
<dbReference type="InterPro" id="IPR018201">
    <property type="entry name" value="Ketoacyl_synth_AS"/>
</dbReference>
<dbReference type="Pfam" id="PF02801">
    <property type="entry name" value="Ketoacyl-synt_C"/>
    <property type="match status" value="1"/>
</dbReference>
<dbReference type="Gene3D" id="1.10.1200.10">
    <property type="entry name" value="ACP-like"/>
    <property type="match status" value="3"/>
</dbReference>
<dbReference type="GO" id="GO:0043041">
    <property type="term" value="P:amino acid activation for nonribosomal peptide biosynthetic process"/>
    <property type="evidence" value="ECO:0007669"/>
    <property type="project" value="UniProtKB-ARBA"/>
</dbReference>
<evidence type="ECO:0000256" key="1">
    <source>
        <dbReference type="ARBA" id="ARBA00001957"/>
    </source>
</evidence>
<dbReference type="Pfam" id="PF08659">
    <property type="entry name" value="KR"/>
    <property type="match status" value="1"/>
</dbReference>
<dbReference type="InterPro" id="IPR036291">
    <property type="entry name" value="NAD(P)-bd_dom_sf"/>
</dbReference>
<keyword evidence="7" id="KW-0443">Lipid metabolism</keyword>
<dbReference type="Pfam" id="PF13193">
    <property type="entry name" value="AMP-binding_C"/>
    <property type="match status" value="1"/>
</dbReference>
<name>S0FWW1_RUMCE</name>
<dbReference type="FunFam" id="3.40.50.980:FF:000001">
    <property type="entry name" value="Non-ribosomal peptide synthetase"/>
    <property type="match status" value="1"/>
</dbReference>
<dbReference type="InterPro" id="IPR045851">
    <property type="entry name" value="AMP-bd_C_sf"/>
</dbReference>
<keyword evidence="8" id="KW-0511">Multifunctional enzyme</keyword>
<dbReference type="SMART" id="SM00827">
    <property type="entry name" value="PKS_AT"/>
    <property type="match status" value="1"/>
</dbReference>
<dbReference type="Gene3D" id="3.30.70.250">
    <property type="entry name" value="Malonyl-CoA ACP transacylase, ACP-binding"/>
    <property type="match status" value="1"/>
</dbReference>
<organism evidence="15 16">
    <name type="scientific">Ruminiclostridium cellobioparum subsp. termitidis CT1112</name>
    <dbReference type="NCBI Taxonomy" id="1195236"/>
    <lineage>
        <taxon>Bacteria</taxon>
        <taxon>Bacillati</taxon>
        <taxon>Bacillota</taxon>
        <taxon>Clostridia</taxon>
        <taxon>Eubacteriales</taxon>
        <taxon>Oscillospiraceae</taxon>
        <taxon>Ruminiclostridium</taxon>
    </lineage>
</organism>
<dbReference type="InterPro" id="IPR014043">
    <property type="entry name" value="Acyl_transferase_dom"/>
</dbReference>
<dbReference type="SUPFAM" id="SSF55048">
    <property type="entry name" value="Probable ACP-binding domain of malonyl-CoA ACP transacylase"/>
    <property type="match status" value="1"/>
</dbReference>
<dbReference type="FunFam" id="3.40.50.12780:FF:000012">
    <property type="entry name" value="Non-ribosomal peptide synthetase"/>
    <property type="match status" value="1"/>
</dbReference>
<comment type="similarity">
    <text evidence="2">Belongs to the ATP-dependent AMP-binding enzyme family.</text>
</comment>
<dbReference type="PATRIC" id="fig|1195236.3.peg.619"/>
<dbReference type="InterPro" id="IPR049900">
    <property type="entry name" value="PKS_mFAS_DH"/>
</dbReference>
<keyword evidence="3" id="KW-0596">Phosphopantetheine</keyword>
<dbReference type="FunFam" id="3.30.300.30:FF:000010">
    <property type="entry name" value="Enterobactin synthetase component F"/>
    <property type="match status" value="1"/>
</dbReference>
<dbReference type="Gene3D" id="3.30.559.30">
    <property type="entry name" value="Nonribosomal peptide synthetase, condensation domain"/>
    <property type="match status" value="1"/>
</dbReference>
<dbReference type="GO" id="GO:0044550">
    <property type="term" value="P:secondary metabolite biosynthetic process"/>
    <property type="evidence" value="ECO:0007669"/>
    <property type="project" value="UniProtKB-ARBA"/>
</dbReference>
<dbReference type="InterPro" id="IPR016039">
    <property type="entry name" value="Thiolase-like"/>
</dbReference>
<evidence type="ECO:0000313" key="16">
    <source>
        <dbReference type="Proteomes" id="UP000014155"/>
    </source>
</evidence>
<keyword evidence="5" id="KW-0808">Transferase</keyword>
<dbReference type="PANTHER" id="PTHR43775:SF51">
    <property type="entry name" value="INACTIVE PHENOLPHTHIOCEROL SYNTHESIS POLYKETIDE SYNTHASE TYPE I PKS1-RELATED"/>
    <property type="match status" value="1"/>
</dbReference>
<dbReference type="InterPro" id="IPR057326">
    <property type="entry name" value="KR_dom"/>
</dbReference>
<evidence type="ECO:0000256" key="9">
    <source>
        <dbReference type="ARBA" id="ARBA00029443"/>
    </source>
</evidence>
<dbReference type="Pfam" id="PF00698">
    <property type="entry name" value="Acyl_transf_1"/>
    <property type="match status" value="1"/>
</dbReference>
<dbReference type="Gene3D" id="3.30.70.3290">
    <property type="match status" value="1"/>
</dbReference>
<dbReference type="SUPFAM" id="SSF52151">
    <property type="entry name" value="FabD/lysophospholipase-like"/>
    <property type="match status" value="1"/>
</dbReference>
<dbReference type="FunFam" id="3.40.50.12780:FF:000013">
    <property type="entry name" value="Long-chain-fatty-acid--AMP ligase FadD32"/>
    <property type="match status" value="1"/>
</dbReference>
<dbReference type="PROSITE" id="PS52004">
    <property type="entry name" value="KS3_2"/>
    <property type="match status" value="1"/>
</dbReference>
<dbReference type="Pfam" id="PF21089">
    <property type="entry name" value="PKS_DH_N"/>
    <property type="match status" value="1"/>
</dbReference>
<evidence type="ECO:0000259" key="12">
    <source>
        <dbReference type="PROSITE" id="PS50075"/>
    </source>
</evidence>
<dbReference type="InterPro" id="IPR049490">
    <property type="entry name" value="C883_1060-like_KR_N"/>
</dbReference>
<evidence type="ECO:0000313" key="15">
    <source>
        <dbReference type="EMBL" id="EMS73654.1"/>
    </source>
</evidence>
<comment type="cofactor">
    <cofactor evidence="1">
        <name>pantetheine 4'-phosphate</name>
        <dbReference type="ChEBI" id="CHEBI:47942"/>
    </cofactor>
</comment>
<dbReference type="InterPro" id="IPR001227">
    <property type="entry name" value="Ac_transferase_dom_sf"/>
</dbReference>
<dbReference type="GO" id="GO:0004312">
    <property type="term" value="F:fatty acid synthase activity"/>
    <property type="evidence" value="ECO:0007669"/>
    <property type="project" value="TreeGrafter"/>
</dbReference>
<dbReference type="SMART" id="SM00823">
    <property type="entry name" value="PKS_PP"/>
    <property type="match status" value="3"/>
</dbReference>
<dbReference type="eggNOG" id="COG3321">
    <property type="taxonomic scope" value="Bacteria"/>
</dbReference>
<dbReference type="InterPro" id="IPR016036">
    <property type="entry name" value="Malonyl_transacylase_ACP-bd"/>
</dbReference>
<dbReference type="InterPro" id="IPR014031">
    <property type="entry name" value="Ketoacyl_synth_C"/>
</dbReference>
<dbReference type="PROSITE" id="PS00455">
    <property type="entry name" value="AMP_BINDING"/>
    <property type="match status" value="2"/>
</dbReference>
<dbReference type="EMBL" id="AORV01000016">
    <property type="protein sequence ID" value="EMS73654.1"/>
    <property type="molecule type" value="Genomic_DNA"/>
</dbReference>
<dbReference type="Pfam" id="PF14765">
    <property type="entry name" value="PS-DH"/>
    <property type="match status" value="1"/>
</dbReference>
<feature type="active site" description="Proton acceptor; for dehydratase activity" evidence="10">
    <location>
        <position position="3171"/>
    </location>
</feature>
<dbReference type="GO" id="GO:0006633">
    <property type="term" value="P:fatty acid biosynthetic process"/>
    <property type="evidence" value="ECO:0007669"/>
    <property type="project" value="InterPro"/>
</dbReference>
<dbReference type="InterPro" id="IPR009081">
    <property type="entry name" value="PP-bd_ACP"/>
</dbReference>
<feature type="domain" description="PKS/mFAS DH" evidence="14">
    <location>
        <begin position="3140"/>
        <end position="3425"/>
    </location>
</feature>
<keyword evidence="6" id="KW-0276">Fatty acid metabolism</keyword>